<feature type="domain" description="SusD-like N-terminal" evidence="7">
    <location>
        <begin position="71"/>
        <end position="208"/>
    </location>
</feature>
<dbReference type="Proteomes" id="UP000239532">
    <property type="component" value="Unassembled WGS sequence"/>
</dbReference>
<accession>A0A2S9WQG3</accession>
<evidence type="ECO:0000259" key="6">
    <source>
        <dbReference type="Pfam" id="PF07980"/>
    </source>
</evidence>
<evidence type="ECO:0000256" key="4">
    <source>
        <dbReference type="ARBA" id="ARBA00023136"/>
    </source>
</evidence>
<dbReference type="AlphaFoldDB" id="A0A2S9WQG3"/>
<evidence type="ECO:0000313" key="9">
    <source>
        <dbReference type="Proteomes" id="UP000239532"/>
    </source>
</evidence>
<name>A0A2S9WQG3_9FLAO</name>
<keyword evidence="3" id="KW-0732">Signal</keyword>
<dbReference type="EMBL" id="MQUC01000003">
    <property type="protein sequence ID" value="PRP65720.1"/>
    <property type="molecule type" value="Genomic_DNA"/>
</dbReference>
<evidence type="ECO:0000259" key="7">
    <source>
        <dbReference type="Pfam" id="PF14322"/>
    </source>
</evidence>
<keyword evidence="9" id="KW-1185">Reference proteome</keyword>
<dbReference type="Pfam" id="PF07980">
    <property type="entry name" value="SusD_RagB"/>
    <property type="match status" value="1"/>
</dbReference>
<protein>
    <recommendedName>
        <fullName evidence="10">RagB/SusD family nutrient uptake outer membrane protein</fullName>
    </recommendedName>
</protein>
<dbReference type="SUPFAM" id="SSF48452">
    <property type="entry name" value="TPR-like"/>
    <property type="match status" value="1"/>
</dbReference>
<dbReference type="InterPro" id="IPR011990">
    <property type="entry name" value="TPR-like_helical_dom_sf"/>
</dbReference>
<evidence type="ECO:0000256" key="1">
    <source>
        <dbReference type="ARBA" id="ARBA00004442"/>
    </source>
</evidence>
<sequence length="489" mass="53080">MYSCEDATDIIQPGELGESAAFVNTNDLVIGNFGIYSLVNSNTSIAFTSRFTDEVSIGSSHGGQDIAIHQGILNENSGYAEALWANNYRVIFRANSLLAAAENIVPEEGEQEAYDEAIGTAIALRAYAYSQLLAYYGEDLLDDSSLGVILIDFPANASTSLPRSTVGETFEFIFDDLETAENLLISANTEFNEFLVSRSFIQALRARVANYRGDNSLASSNANAVLANFTLPTEGDEEELSEFYGDVPGAGGDEAIFTLEVTLNSGPALVSLFNTNASDLDGGPIFEMSRDVFNILQSNFESNGDVRRNVYVDPSSEISATPMDDVNPRDSDQIVIDKYPGNPILGGLAGGLRNNNKIIRTAEMHFILAEVAARTAGFTEAARQIDLVRNARYTTPVVTPAYTSASEAFTDILLERRLELFVEGHRYIDVRRLGALAGIGYDRNPVDCTLYQSPLCDRPATDTETQYLPIPLAEFTGNPAISGQQNPGY</sequence>
<dbReference type="Gene3D" id="1.25.40.390">
    <property type="match status" value="1"/>
</dbReference>
<comment type="subcellular location">
    <subcellularLocation>
        <location evidence="1">Cell outer membrane</location>
    </subcellularLocation>
</comment>
<keyword evidence="5" id="KW-0998">Cell outer membrane</keyword>
<feature type="domain" description="RagB/SusD" evidence="6">
    <location>
        <begin position="353"/>
        <end position="489"/>
    </location>
</feature>
<dbReference type="InterPro" id="IPR033985">
    <property type="entry name" value="SusD-like_N"/>
</dbReference>
<gene>
    <name evidence="8" type="ORF">BST86_00755</name>
</gene>
<reference evidence="8 9" key="1">
    <citation type="submission" date="2016-11" db="EMBL/GenBank/DDBJ databases">
        <title>Trade-off between light-utilization and light-protection in marine flavobacteria.</title>
        <authorList>
            <person name="Kumagai Y."/>
        </authorList>
    </citation>
    <scope>NUCLEOTIDE SEQUENCE [LARGE SCALE GENOMIC DNA]</scope>
    <source>
        <strain evidence="8 9">JCM 17109</strain>
    </source>
</reference>
<comment type="similarity">
    <text evidence="2">Belongs to the SusD family.</text>
</comment>
<evidence type="ECO:0000256" key="2">
    <source>
        <dbReference type="ARBA" id="ARBA00006275"/>
    </source>
</evidence>
<proteinExistence type="inferred from homology"/>
<evidence type="ECO:0000313" key="8">
    <source>
        <dbReference type="EMBL" id="PRP65720.1"/>
    </source>
</evidence>
<evidence type="ECO:0008006" key="10">
    <source>
        <dbReference type="Google" id="ProtNLM"/>
    </source>
</evidence>
<organism evidence="8 9">
    <name type="scientific">Nonlabens agnitus</name>
    <dbReference type="NCBI Taxonomy" id="870484"/>
    <lineage>
        <taxon>Bacteria</taxon>
        <taxon>Pseudomonadati</taxon>
        <taxon>Bacteroidota</taxon>
        <taxon>Flavobacteriia</taxon>
        <taxon>Flavobacteriales</taxon>
        <taxon>Flavobacteriaceae</taxon>
        <taxon>Nonlabens</taxon>
    </lineage>
</organism>
<dbReference type="GO" id="GO:0009279">
    <property type="term" value="C:cell outer membrane"/>
    <property type="evidence" value="ECO:0007669"/>
    <property type="project" value="UniProtKB-SubCell"/>
</dbReference>
<keyword evidence="4" id="KW-0472">Membrane</keyword>
<evidence type="ECO:0000256" key="5">
    <source>
        <dbReference type="ARBA" id="ARBA00023237"/>
    </source>
</evidence>
<comment type="caution">
    <text evidence="8">The sequence shown here is derived from an EMBL/GenBank/DDBJ whole genome shotgun (WGS) entry which is preliminary data.</text>
</comment>
<dbReference type="InterPro" id="IPR012944">
    <property type="entry name" value="SusD_RagB_dom"/>
</dbReference>
<evidence type="ECO:0000256" key="3">
    <source>
        <dbReference type="ARBA" id="ARBA00022729"/>
    </source>
</evidence>
<dbReference type="Pfam" id="PF14322">
    <property type="entry name" value="SusD-like_3"/>
    <property type="match status" value="1"/>
</dbReference>